<dbReference type="InterPro" id="IPR029510">
    <property type="entry name" value="Ald_DH_CS_GLU"/>
</dbReference>
<keyword evidence="6" id="KW-1185">Reference proteome</keyword>
<gene>
    <name evidence="5" type="primary">betB</name>
    <name evidence="5" type="ORF">LMG21510_00494</name>
</gene>
<organism evidence="5 6">
    <name type="scientific">Cupriavidus respiraculi</name>
    <dbReference type="NCBI Taxonomy" id="195930"/>
    <lineage>
        <taxon>Bacteria</taxon>
        <taxon>Pseudomonadati</taxon>
        <taxon>Pseudomonadota</taxon>
        <taxon>Betaproteobacteria</taxon>
        <taxon>Burkholderiales</taxon>
        <taxon>Burkholderiaceae</taxon>
        <taxon>Cupriavidus</taxon>
    </lineage>
</organism>
<feature type="active site" evidence="2">
    <location>
        <position position="263"/>
    </location>
</feature>
<evidence type="ECO:0000256" key="3">
    <source>
        <dbReference type="RuleBase" id="RU003345"/>
    </source>
</evidence>
<dbReference type="GO" id="GO:0008802">
    <property type="term" value="F:betaine-aldehyde dehydrogenase (NAD+) activity"/>
    <property type="evidence" value="ECO:0007669"/>
    <property type="project" value="UniProtKB-EC"/>
</dbReference>
<dbReference type="SUPFAM" id="SSF53720">
    <property type="entry name" value="ALDH-like"/>
    <property type="match status" value="1"/>
</dbReference>
<dbReference type="InterPro" id="IPR016161">
    <property type="entry name" value="Ald_DH/histidinol_DH"/>
</dbReference>
<dbReference type="Gene3D" id="3.40.605.10">
    <property type="entry name" value="Aldehyde Dehydrogenase, Chain A, domain 1"/>
    <property type="match status" value="1"/>
</dbReference>
<proteinExistence type="inferred from homology"/>
<evidence type="ECO:0000256" key="2">
    <source>
        <dbReference type="PROSITE-ProRule" id="PRU10007"/>
    </source>
</evidence>
<evidence type="ECO:0000256" key="1">
    <source>
        <dbReference type="ARBA" id="ARBA00023002"/>
    </source>
</evidence>
<protein>
    <submittedName>
        <fullName evidence="5">NAD/NADP-dependent betaine aldehyde dehydrogenase</fullName>
        <ecNumber evidence="5">1.2.1.8</ecNumber>
    </submittedName>
</protein>
<name>A0ABM8WH18_9BURK</name>
<evidence type="ECO:0000313" key="5">
    <source>
        <dbReference type="EMBL" id="CAG9166686.1"/>
    </source>
</evidence>
<dbReference type="EMBL" id="CAJZAH010000001">
    <property type="protein sequence ID" value="CAG9166686.1"/>
    <property type="molecule type" value="Genomic_DNA"/>
</dbReference>
<dbReference type="PROSITE" id="PS00687">
    <property type="entry name" value="ALDEHYDE_DEHYDR_GLU"/>
    <property type="match status" value="1"/>
</dbReference>
<dbReference type="Gene3D" id="3.40.309.10">
    <property type="entry name" value="Aldehyde Dehydrogenase, Chain A, domain 2"/>
    <property type="match status" value="1"/>
</dbReference>
<keyword evidence="1 3" id="KW-0560">Oxidoreductase</keyword>
<dbReference type="InterPro" id="IPR016163">
    <property type="entry name" value="Ald_DH_C"/>
</dbReference>
<feature type="domain" description="Aldehyde dehydrogenase" evidence="4">
    <location>
        <begin position="31"/>
        <end position="490"/>
    </location>
</feature>
<comment type="similarity">
    <text evidence="3">Belongs to the aldehyde dehydrogenase family.</text>
</comment>
<dbReference type="Pfam" id="PF00171">
    <property type="entry name" value="Aldedh"/>
    <property type="match status" value="1"/>
</dbReference>
<comment type="caution">
    <text evidence="5">The sequence shown here is derived from an EMBL/GenBank/DDBJ whole genome shotgun (WGS) entry which is preliminary data.</text>
</comment>
<evidence type="ECO:0000259" key="4">
    <source>
        <dbReference type="Pfam" id="PF00171"/>
    </source>
</evidence>
<accession>A0ABM8WH18</accession>
<reference evidence="5 6" key="1">
    <citation type="submission" date="2021-08" db="EMBL/GenBank/DDBJ databases">
        <authorList>
            <person name="Peeters C."/>
        </authorList>
    </citation>
    <scope>NUCLEOTIDE SEQUENCE [LARGE SCALE GENOMIC DNA]</scope>
    <source>
        <strain evidence="5 6">LMG 21510</strain>
    </source>
</reference>
<dbReference type="Proteomes" id="UP000721236">
    <property type="component" value="Unassembled WGS sequence"/>
</dbReference>
<dbReference type="InterPro" id="IPR015590">
    <property type="entry name" value="Aldehyde_DH_dom"/>
</dbReference>
<dbReference type="EC" id="1.2.1.8" evidence="5"/>
<evidence type="ECO:0000313" key="6">
    <source>
        <dbReference type="Proteomes" id="UP000721236"/>
    </source>
</evidence>
<sequence length="495" mass="52747">MHPHTTMQPTSLLRSGVYPLLIDGEERLAASGRSFAVGNPATGRTLAHVAEAGVEEVDAAVRAARHAFDTHWRKTSARERSRLLRRLAQALDGKREQLAWLETWNVGRPITTTRASLVTMLDGIDYVAGVAQGIGGQTLNVADTSVINFTLREPYGVVALILPWNYPLTLTISKLMPVLAAGNTAVIKASEITPLSTVELGAAILEAGFPPGVINIVHGPGATIGQALVEHPLVEKISFTGGTATGKAIYRSAAERIKRVTLELGGKSPLIVFDDADVDAAVDVAVQDITRNTGQICIACTRLLVQHGIADAFVEKLRAACARIRIGLPDDPATQMGPLVSRAQLERVTGYLDIGRDEGAGPQALADLAGRPELQEGCFVAPTLFATAGNAMRVAQEEIFGPVQALIRFGDEDEAVRLANDSRFGLAGVVYTRDAGRAMRLCQALQIGNLAVNNAIKATVDAPFGGYKESGLGKERGIDAILENTQVKNVRFSMR</sequence>
<dbReference type="InterPro" id="IPR016162">
    <property type="entry name" value="Ald_DH_N"/>
</dbReference>
<dbReference type="PANTHER" id="PTHR11699">
    <property type="entry name" value="ALDEHYDE DEHYDROGENASE-RELATED"/>
    <property type="match status" value="1"/>
</dbReference>